<name>A0A7M7KUF8_VARDE</name>
<dbReference type="InterPro" id="IPR006875">
    <property type="entry name" value="Sarcoglycan"/>
</dbReference>
<dbReference type="Proteomes" id="UP000594260">
    <property type="component" value="Unplaced"/>
</dbReference>
<evidence type="ECO:0000313" key="15">
    <source>
        <dbReference type="Proteomes" id="UP000594260"/>
    </source>
</evidence>
<evidence type="ECO:0008006" key="16">
    <source>
        <dbReference type="Google" id="ProtNLM"/>
    </source>
</evidence>
<keyword evidence="15" id="KW-1185">Reference proteome</keyword>
<keyword evidence="4" id="KW-1003">Cell membrane</keyword>
<sequence>MMASDDDEPALQAFNGESIGDSCSPCGVLPVTGIAKKNIALVQHGNGTMSHTMHQTAYSYPLIMSSASSMFDGLVIDIRGWRKKYLFMLLITLSWLAAFNLLLTLWISKAINFSFTAGLASIAIKANSLRADSVVNFLDNIAVKNIHSRIDEPILVQSLVNITLSSTSNTKNATSTSYMSIAPERVEVFAESFSIHNAKGRLIFQASEGQQAPAVTTAVHTLKITGRSGVRFADGVSVQTPMVAWGDFGGLRVESATRELRVEGPRAVTLDSSESNLTLESNGNLTIASSEGQIILSADSIYLDKLRSPLGSRTGKPYGGVYQLCGCSNGRLFLAAPAALCRAYHPRICGSNLTSRRQSRV</sequence>
<dbReference type="FunCoup" id="A0A7M7KUF8">
    <property type="interactions" value="12"/>
</dbReference>
<keyword evidence="10" id="KW-1015">Disulfide bond</keyword>
<dbReference type="InterPro" id="IPR039972">
    <property type="entry name" value="Sarcoglycan_gamma/delta/zeta"/>
</dbReference>
<evidence type="ECO:0000256" key="11">
    <source>
        <dbReference type="ARBA" id="ARBA00023180"/>
    </source>
</evidence>
<dbReference type="AlphaFoldDB" id="A0A7M7KUF8"/>
<evidence type="ECO:0000256" key="9">
    <source>
        <dbReference type="ARBA" id="ARBA00023136"/>
    </source>
</evidence>
<evidence type="ECO:0000256" key="8">
    <source>
        <dbReference type="ARBA" id="ARBA00022989"/>
    </source>
</evidence>
<dbReference type="GO" id="GO:0016012">
    <property type="term" value="C:sarcoglycan complex"/>
    <property type="evidence" value="ECO:0007669"/>
    <property type="project" value="InterPro"/>
</dbReference>
<keyword evidence="8 13" id="KW-1133">Transmembrane helix</keyword>
<keyword evidence="11" id="KW-0325">Glycoprotein</keyword>
<dbReference type="GO" id="GO:0005856">
    <property type="term" value="C:cytoskeleton"/>
    <property type="evidence" value="ECO:0007669"/>
    <property type="project" value="UniProtKB-SubCell"/>
</dbReference>
<dbReference type="RefSeq" id="XP_022671911.1">
    <property type="nucleotide sequence ID" value="XM_022816176.1"/>
</dbReference>
<evidence type="ECO:0000256" key="13">
    <source>
        <dbReference type="SAM" id="Phobius"/>
    </source>
</evidence>
<keyword evidence="6 13" id="KW-0812">Transmembrane</keyword>
<dbReference type="GO" id="GO:0042383">
    <property type="term" value="C:sarcolemma"/>
    <property type="evidence" value="ECO:0007669"/>
    <property type="project" value="UniProtKB-SubCell"/>
</dbReference>
<feature type="transmembrane region" description="Helical" evidence="13">
    <location>
        <begin position="85"/>
        <end position="107"/>
    </location>
</feature>
<comment type="similarity">
    <text evidence="3">Belongs to the sarcoglycan beta/delta/gamma/zeta family.</text>
</comment>
<protein>
    <recommendedName>
        <fullName evidence="16">Zeta-sarcoglycan</fullName>
    </recommendedName>
</protein>
<dbReference type="PANTHER" id="PTHR12939">
    <property type="entry name" value="SARCOGLYCAN"/>
    <property type="match status" value="1"/>
</dbReference>
<evidence type="ECO:0000256" key="12">
    <source>
        <dbReference type="ARBA" id="ARBA00023212"/>
    </source>
</evidence>
<evidence type="ECO:0000256" key="2">
    <source>
        <dbReference type="ARBA" id="ARBA00004274"/>
    </source>
</evidence>
<dbReference type="Pfam" id="PF04790">
    <property type="entry name" value="Sarcoglycan_1"/>
    <property type="match status" value="1"/>
</dbReference>
<evidence type="ECO:0000256" key="1">
    <source>
        <dbReference type="ARBA" id="ARBA00004245"/>
    </source>
</evidence>
<dbReference type="OrthoDB" id="8881719at2759"/>
<accession>A0A7M7KUF8</accession>
<keyword evidence="7" id="KW-0735">Signal-anchor</keyword>
<proteinExistence type="inferred from homology"/>
<evidence type="ECO:0000256" key="7">
    <source>
        <dbReference type="ARBA" id="ARBA00022968"/>
    </source>
</evidence>
<keyword evidence="12" id="KW-0206">Cytoskeleton</keyword>
<evidence type="ECO:0000256" key="10">
    <source>
        <dbReference type="ARBA" id="ARBA00023157"/>
    </source>
</evidence>
<evidence type="ECO:0000256" key="3">
    <source>
        <dbReference type="ARBA" id="ARBA00007574"/>
    </source>
</evidence>
<dbReference type="InParanoid" id="A0A7M7KUF8"/>
<evidence type="ECO:0000313" key="14">
    <source>
        <dbReference type="EnsemblMetazoa" id="XP_022671911"/>
    </source>
</evidence>
<keyword evidence="9 13" id="KW-0472">Membrane</keyword>
<evidence type="ECO:0000256" key="4">
    <source>
        <dbReference type="ARBA" id="ARBA00022475"/>
    </source>
</evidence>
<evidence type="ECO:0000256" key="6">
    <source>
        <dbReference type="ARBA" id="ARBA00022692"/>
    </source>
</evidence>
<dbReference type="EnsemblMetazoa" id="XM_022816176">
    <property type="protein sequence ID" value="XP_022671911"/>
    <property type="gene ID" value="LOC111254866"/>
</dbReference>
<evidence type="ECO:0000256" key="5">
    <source>
        <dbReference type="ARBA" id="ARBA00022490"/>
    </source>
</evidence>
<dbReference type="KEGG" id="vde:111254866"/>
<dbReference type="PANTHER" id="PTHR12939:SF10">
    <property type="entry name" value="EG:4F1.1 PROTEIN"/>
    <property type="match status" value="1"/>
</dbReference>
<organism evidence="14 15">
    <name type="scientific">Varroa destructor</name>
    <name type="common">Honeybee mite</name>
    <dbReference type="NCBI Taxonomy" id="109461"/>
    <lineage>
        <taxon>Eukaryota</taxon>
        <taxon>Metazoa</taxon>
        <taxon>Ecdysozoa</taxon>
        <taxon>Arthropoda</taxon>
        <taxon>Chelicerata</taxon>
        <taxon>Arachnida</taxon>
        <taxon>Acari</taxon>
        <taxon>Parasitiformes</taxon>
        <taxon>Mesostigmata</taxon>
        <taxon>Gamasina</taxon>
        <taxon>Dermanyssoidea</taxon>
        <taxon>Varroidae</taxon>
        <taxon>Varroa</taxon>
    </lineage>
</organism>
<dbReference type="GeneID" id="111254866"/>
<comment type="subcellular location">
    <subcellularLocation>
        <location evidence="2">Cell membrane</location>
        <location evidence="2">Sarcolemma</location>
        <topology evidence="2">Single-pass type II membrane protein</topology>
    </subcellularLocation>
    <subcellularLocation>
        <location evidence="1">Cytoplasm</location>
        <location evidence="1">Cytoskeleton</location>
    </subcellularLocation>
</comment>
<reference evidence="14" key="1">
    <citation type="submission" date="2021-01" db="UniProtKB">
        <authorList>
            <consortium name="EnsemblMetazoa"/>
        </authorList>
    </citation>
    <scope>IDENTIFICATION</scope>
</reference>
<keyword evidence="5" id="KW-0963">Cytoplasm</keyword>